<gene>
    <name evidence="1" type="ORF">ACFS25_27560</name>
</gene>
<accession>A0ABW6AQ95</accession>
<comment type="caution">
    <text evidence="1">The sequence shown here is derived from an EMBL/GenBank/DDBJ whole genome shotgun (WGS) entry which is preliminary data.</text>
</comment>
<dbReference type="Proteomes" id="UP001597512">
    <property type="component" value="Unassembled WGS sequence"/>
</dbReference>
<dbReference type="RefSeq" id="WP_381507762.1">
    <property type="nucleotide sequence ID" value="NZ_JBHUOM010000036.1"/>
</dbReference>
<name>A0ABW6AQ95_9BACT</name>
<proteinExistence type="predicted"/>
<evidence type="ECO:0000313" key="1">
    <source>
        <dbReference type="EMBL" id="MFD2937560.1"/>
    </source>
</evidence>
<sequence>MSKYVLFLLLSLPLSYRTTFAQKSTAVRLMNQTKWEVGTDLLWLINKNILPRYALTVRRNVGTHGAIRIRGGADSYGSATTSYDVQESRAYQIRLGYEYRTFLNDNHAYIFYGLEALYAHDVEFFYDYTLPTTSIGLLAGNSLQYPLWRTTQVEKGGSAFFGYKRFLNATFSVSVESSFQYSIWNDHVLRSGLGETDYHSVNYRVFPLTTVNISVHF</sequence>
<keyword evidence="2" id="KW-1185">Reference proteome</keyword>
<organism evidence="1 2">
    <name type="scientific">Spirosoma flavum</name>
    <dbReference type="NCBI Taxonomy" id="2048557"/>
    <lineage>
        <taxon>Bacteria</taxon>
        <taxon>Pseudomonadati</taxon>
        <taxon>Bacteroidota</taxon>
        <taxon>Cytophagia</taxon>
        <taxon>Cytophagales</taxon>
        <taxon>Cytophagaceae</taxon>
        <taxon>Spirosoma</taxon>
    </lineage>
</organism>
<dbReference type="EMBL" id="JBHUOM010000036">
    <property type="protein sequence ID" value="MFD2937560.1"/>
    <property type="molecule type" value="Genomic_DNA"/>
</dbReference>
<evidence type="ECO:0008006" key="3">
    <source>
        <dbReference type="Google" id="ProtNLM"/>
    </source>
</evidence>
<evidence type="ECO:0000313" key="2">
    <source>
        <dbReference type="Proteomes" id="UP001597512"/>
    </source>
</evidence>
<protein>
    <recommendedName>
        <fullName evidence="3">DUF481 domain-containing protein</fullName>
    </recommendedName>
</protein>
<reference evidence="2" key="1">
    <citation type="journal article" date="2019" name="Int. J. Syst. Evol. Microbiol.">
        <title>The Global Catalogue of Microorganisms (GCM) 10K type strain sequencing project: providing services to taxonomists for standard genome sequencing and annotation.</title>
        <authorList>
            <consortium name="The Broad Institute Genomics Platform"/>
            <consortium name="The Broad Institute Genome Sequencing Center for Infectious Disease"/>
            <person name="Wu L."/>
            <person name="Ma J."/>
        </authorList>
    </citation>
    <scope>NUCLEOTIDE SEQUENCE [LARGE SCALE GENOMIC DNA]</scope>
    <source>
        <strain evidence="2">KCTC 52490</strain>
    </source>
</reference>